<evidence type="ECO:0000256" key="3">
    <source>
        <dbReference type="SAM" id="Phobius"/>
    </source>
</evidence>
<feature type="transmembrane region" description="Helical" evidence="3">
    <location>
        <begin position="331"/>
        <end position="349"/>
    </location>
</feature>
<keyword evidence="2" id="KW-0175">Coiled coil</keyword>
<keyword evidence="3" id="KW-1133">Transmembrane helix</keyword>
<sequence length="545" mass="62199">MKFFIKVLIFFSSTLLGAQTAEKLDSLILKGITARNNKDYSLSLELLTEVNAIAEDNHLYRHQFLAINNIGANYYSMLDYGEALDNYLEAYTIAIKHLDENEEMTVLNNIAILYSKEGDLEKAEEYFTKAYELAVANEESLKIGLYALNLGIVANKLNKLDVAVSYLKDSKKRLAEHPEISILADVAMADNKFKQGDFTGAKVLAESILPHLDDSALTEEKIETLILLSDISERNNKLVLAINYAKSALASAHNPEFKISAYNQLAKVYSSQGLVEDALISKDSIIAMTEALNQIKNGRLYESNKVKFEVANYKKELQQNKVLQAIERKRLYTLLGICALIIALISWALRNSFIKNKQRKILHHRSKEIIELELQKKESDNLVLEQQLQAQEVTLQLEQEKLKNEIDARNRKLATKALQISSRNELLKDIISSLSSQVEISKNAFLSKKVKELNHLLKSDSEWENFLKHFEEVNHNFIFQLKKRHPELTANDIRYISYLYMDLTNKEISSLFNITAVASRKRKERISLKMGLTESSELYSYLSSI</sequence>
<dbReference type="Gene3D" id="1.25.40.10">
    <property type="entry name" value="Tetratricopeptide repeat domain"/>
    <property type="match status" value="2"/>
</dbReference>
<dbReference type="EMBL" id="WOWS01000002">
    <property type="protein sequence ID" value="MUU78314.1"/>
    <property type="molecule type" value="Genomic_DNA"/>
</dbReference>
<evidence type="ECO:0000256" key="2">
    <source>
        <dbReference type="SAM" id="Coils"/>
    </source>
</evidence>
<dbReference type="PROSITE" id="PS50005">
    <property type="entry name" value="TPR"/>
    <property type="match status" value="1"/>
</dbReference>
<organism evidence="4 5">
    <name type="scientific">Winogradskyella endarachnes</name>
    <dbReference type="NCBI Taxonomy" id="2681965"/>
    <lineage>
        <taxon>Bacteria</taxon>
        <taxon>Pseudomonadati</taxon>
        <taxon>Bacteroidota</taxon>
        <taxon>Flavobacteriia</taxon>
        <taxon>Flavobacteriales</taxon>
        <taxon>Flavobacteriaceae</taxon>
        <taxon>Winogradskyella</taxon>
    </lineage>
</organism>
<dbReference type="PANTHER" id="PTHR10098">
    <property type="entry name" value="RAPSYN-RELATED"/>
    <property type="match status" value="1"/>
</dbReference>
<evidence type="ECO:0000313" key="4">
    <source>
        <dbReference type="EMBL" id="MUU78314.1"/>
    </source>
</evidence>
<dbReference type="Proteomes" id="UP000478208">
    <property type="component" value="Unassembled WGS sequence"/>
</dbReference>
<keyword evidence="3" id="KW-0812">Transmembrane</keyword>
<evidence type="ECO:0000313" key="5">
    <source>
        <dbReference type="Proteomes" id="UP000478208"/>
    </source>
</evidence>
<dbReference type="InterPro" id="IPR011990">
    <property type="entry name" value="TPR-like_helical_dom_sf"/>
</dbReference>
<dbReference type="Pfam" id="PF13424">
    <property type="entry name" value="TPR_12"/>
    <property type="match status" value="1"/>
</dbReference>
<dbReference type="SMART" id="SM00028">
    <property type="entry name" value="TPR"/>
    <property type="match status" value="5"/>
</dbReference>
<feature type="repeat" description="TPR" evidence="1">
    <location>
        <begin position="104"/>
        <end position="137"/>
    </location>
</feature>
<comment type="caution">
    <text evidence="4">The sequence shown here is derived from an EMBL/GenBank/DDBJ whole genome shotgun (WGS) entry which is preliminary data.</text>
</comment>
<accession>A0A6L6UC29</accession>
<feature type="coiled-coil region" evidence="2">
    <location>
        <begin position="367"/>
        <end position="405"/>
    </location>
</feature>
<keyword evidence="5" id="KW-1185">Reference proteome</keyword>
<proteinExistence type="predicted"/>
<protein>
    <submittedName>
        <fullName evidence="4">Tetratricopeptide repeat protein</fullName>
    </submittedName>
</protein>
<dbReference type="AlphaFoldDB" id="A0A6L6UC29"/>
<reference evidence="4 5" key="1">
    <citation type="submission" date="2019-12" db="EMBL/GenBank/DDBJ databases">
        <authorList>
            <person name="Li J."/>
        </authorList>
    </citation>
    <scope>NUCLEOTIDE SEQUENCE [LARGE SCALE GENOMIC DNA]</scope>
    <source>
        <strain evidence="4 5">HL2-2</strain>
    </source>
</reference>
<dbReference type="GO" id="GO:0006355">
    <property type="term" value="P:regulation of DNA-templated transcription"/>
    <property type="evidence" value="ECO:0007669"/>
    <property type="project" value="InterPro"/>
</dbReference>
<name>A0A6L6UC29_9FLAO</name>
<dbReference type="InterPro" id="IPR016032">
    <property type="entry name" value="Sig_transdc_resp-reg_C-effctor"/>
</dbReference>
<evidence type="ECO:0000256" key="1">
    <source>
        <dbReference type="PROSITE-ProRule" id="PRU00339"/>
    </source>
</evidence>
<keyword evidence="3" id="KW-0472">Membrane</keyword>
<dbReference type="InterPro" id="IPR019734">
    <property type="entry name" value="TPR_rpt"/>
</dbReference>
<dbReference type="SUPFAM" id="SSF46894">
    <property type="entry name" value="C-terminal effector domain of the bipartite response regulators"/>
    <property type="match status" value="1"/>
</dbReference>
<gene>
    <name evidence="4" type="ORF">GN138_07645</name>
</gene>
<keyword evidence="1" id="KW-0802">TPR repeat</keyword>
<dbReference type="GO" id="GO:0003677">
    <property type="term" value="F:DNA binding"/>
    <property type="evidence" value="ECO:0007669"/>
    <property type="project" value="InterPro"/>
</dbReference>
<dbReference type="RefSeq" id="WP_157363200.1">
    <property type="nucleotide sequence ID" value="NZ_WOWS01000002.1"/>
</dbReference>
<dbReference type="SUPFAM" id="SSF48452">
    <property type="entry name" value="TPR-like"/>
    <property type="match status" value="2"/>
</dbReference>